<dbReference type="InterPro" id="IPR036900">
    <property type="entry name" value="A-D-PHexomutase_C_sf"/>
</dbReference>
<dbReference type="InterPro" id="IPR005846">
    <property type="entry name" value="A-D-PHexomutase_a/b/a-III"/>
</dbReference>
<dbReference type="Pfam" id="PF00408">
    <property type="entry name" value="PGM_PMM_IV"/>
    <property type="match status" value="1"/>
</dbReference>
<dbReference type="Proteomes" id="UP000449944">
    <property type="component" value="Unassembled WGS sequence"/>
</dbReference>
<comment type="cofactor">
    <cofactor evidence="1">
        <name>Mg(2+)</name>
        <dbReference type="ChEBI" id="CHEBI:18420"/>
    </cofactor>
</comment>
<evidence type="ECO:0000256" key="6">
    <source>
        <dbReference type="ARBA" id="ARBA00023235"/>
    </source>
</evidence>
<dbReference type="GO" id="GO:0008966">
    <property type="term" value="F:phosphoglucosamine mutase activity"/>
    <property type="evidence" value="ECO:0007669"/>
    <property type="project" value="TreeGrafter"/>
</dbReference>
<evidence type="ECO:0000259" key="9">
    <source>
        <dbReference type="Pfam" id="PF02879"/>
    </source>
</evidence>
<evidence type="ECO:0000313" key="13">
    <source>
        <dbReference type="Proteomes" id="UP000449944"/>
    </source>
</evidence>
<feature type="domain" description="Alpha-D-phosphohexomutase C-terminal" evidence="7">
    <location>
        <begin position="421"/>
        <end position="477"/>
    </location>
</feature>
<gene>
    <name evidence="11" type="primary">manB</name>
    <name evidence="12" type="ORF">GKR67_07585</name>
</gene>
<dbReference type="Gene3D" id="3.30.310.50">
    <property type="entry name" value="Alpha-D-phosphohexomutase, C-terminal domain"/>
    <property type="match status" value="1"/>
</dbReference>
<dbReference type="InterPro" id="IPR005845">
    <property type="entry name" value="A-D-PHexomutase_a/b/a-II"/>
</dbReference>
<feature type="domain" description="Alpha-D-phosphohexomutase alpha/beta/alpha" evidence="10">
    <location>
        <begin position="291"/>
        <end position="389"/>
    </location>
</feature>
<evidence type="ECO:0000256" key="4">
    <source>
        <dbReference type="ARBA" id="ARBA00022723"/>
    </source>
</evidence>
<keyword evidence="3" id="KW-0597">Phosphoprotein</keyword>
<organism evidence="11">
    <name type="scientific">Providencia alcalifaciens</name>
    <dbReference type="NCBI Taxonomy" id="126385"/>
    <lineage>
        <taxon>Bacteria</taxon>
        <taxon>Pseudomonadati</taxon>
        <taxon>Pseudomonadota</taxon>
        <taxon>Gammaproteobacteria</taxon>
        <taxon>Enterobacterales</taxon>
        <taxon>Morganellaceae</taxon>
        <taxon>Providencia</taxon>
    </lineage>
</organism>
<dbReference type="PANTHER" id="PTHR42946">
    <property type="entry name" value="PHOSPHOHEXOSE MUTASE"/>
    <property type="match status" value="1"/>
</dbReference>
<dbReference type="InterPro" id="IPR050060">
    <property type="entry name" value="Phosphoglucosamine_mutase"/>
</dbReference>
<dbReference type="GO" id="GO:0005975">
    <property type="term" value="P:carbohydrate metabolic process"/>
    <property type="evidence" value="ECO:0007669"/>
    <property type="project" value="InterPro"/>
</dbReference>
<evidence type="ECO:0000313" key="11">
    <source>
        <dbReference type="EMBL" id="AXL96416.1"/>
    </source>
</evidence>
<dbReference type="GO" id="GO:0046872">
    <property type="term" value="F:metal ion binding"/>
    <property type="evidence" value="ECO:0007669"/>
    <property type="project" value="UniProtKB-KW"/>
</dbReference>
<dbReference type="InterPro" id="IPR005843">
    <property type="entry name" value="A-D-PHexomutase_C"/>
</dbReference>
<evidence type="ECO:0000259" key="8">
    <source>
        <dbReference type="Pfam" id="PF02878"/>
    </source>
</evidence>
<dbReference type="GO" id="GO:0005829">
    <property type="term" value="C:cytosol"/>
    <property type="evidence" value="ECO:0007669"/>
    <property type="project" value="TreeGrafter"/>
</dbReference>
<feature type="domain" description="Alpha-D-phosphohexomutase alpha/beta/alpha" evidence="9">
    <location>
        <begin position="171"/>
        <end position="269"/>
    </location>
</feature>
<dbReference type="EMBL" id="WLUB01000026">
    <property type="protein sequence ID" value="MTC34474.1"/>
    <property type="molecule type" value="Genomic_DNA"/>
</dbReference>
<dbReference type="GO" id="GO:0004615">
    <property type="term" value="F:phosphomannomutase activity"/>
    <property type="evidence" value="ECO:0007669"/>
    <property type="project" value="TreeGrafter"/>
</dbReference>
<reference evidence="12 13" key="2">
    <citation type="submission" date="2019-10" db="EMBL/GenBank/DDBJ databases">
        <title>Comparative genomic analysis of Providencia.</title>
        <authorList>
            <person name="Yuan C."/>
            <person name="Wei Y."/>
            <person name="Yin Z."/>
        </authorList>
    </citation>
    <scope>NUCLEOTIDE SEQUENCE [LARGE SCALE GENOMIC DNA]</scope>
    <source>
        <strain evidence="13">wls1934</strain>
        <strain evidence="12">Wls1934</strain>
    </source>
</reference>
<dbReference type="PANTHER" id="PTHR42946:SF1">
    <property type="entry name" value="PHOSPHOGLUCOMUTASE (ALPHA-D-GLUCOSE-1,6-BISPHOSPHATE-DEPENDENT)"/>
    <property type="match status" value="1"/>
</dbReference>
<dbReference type="CDD" id="cd03088">
    <property type="entry name" value="ManB"/>
    <property type="match status" value="1"/>
</dbReference>
<dbReference type="InterPro" id="IPR005844">
    <property type="entry name" value="A-D-PHexomutase_a/b/a-I"/>
</dbReference>
<proteinExistence type="inferred from homology"/>
<evidence type="ECO:0000256" key="3">
    <source>
        <dbReference type="ARBA" id="ARBA00022553"/>
    </source>
</evidence>
<keyword evidence="6" id="KW-0413">Isomerase</keyword>
<protein>
    <submittedName>
        <fullName evidence="11">Phosphomannomutase</fullName>
    </submittedName>
</protein>
<evidence type="ECO:0000313" key="12">
    <source>
        <dbReference type="EMBL" id="MTC34474.1"/>
    </source>
</evidence>
<name>A0A346CLE2_9GAMM</name>
<dbReference type="Pfam" id="PF02878">
    <property type="entry name" value="PGM_PMM_I"/>
    <property type="match status" value="1"/>
</dbReference>
<evidence type="ECO:0000256" key="5">
    <source>
        <dbReference type="ARBA" id="ARBA00022842"/>
    </source>
</evidence>
<evidence type="ECO:0000256" key="2">
    <source>
        <dbReference type="ARBA" id="ARBA00010231"/>
    </source>
</evidence>
<dbReference type="Pfam" id="PF02880">
    <property type="entry name" value="PGM_PMM_III"/>
    <property type="match status" value="1"/>
</dbReference>
<accession>A0A346CLE2</accession>
<dbReference type="InterPro" id="IPR016055">
    <property type="entry name" value="A-D-PHexomutase_a/b/a-I/II/III"/>
</dbReference>
<evidence type="ECO:0000256" key="1">
    <source>
        <dbReference type="ARBA" id="ARBA00001946"/>
    </source>
</evidence>
<dbReference type="SUPFAM" id="SSF55957">
    <property type="entry name" value="Phosphoglucomutase, C-terminal domain"/>
    <property type="match status" value="1"/>
</dbReference>
<feature type="domain" description="Alpha-D-phosphohexomutase alpha/beta/alpha" evidence="8">
    <location>
        <begin position="25"/>
        <end position="147"/>
    </location>
</feature>
<dbReference type="AlphaFoldDB" id="A0A346CLE2"/>
<comment type="similarity">
    <text evidence="2">Belongs to the phosphohexose mutase family.</text>
</comment>
<evidence type="ECO:0000259" key="7">
    <source>
        <dbReference type="Pfam" id="PF00408"/>
    </source>
</evidence>
<dbReference type="GO" id="GO:0009252">
    <property type="term" value="P:peptidoglycan biosynthetic process"/>
    <property type="evidence" value="ECO:0007669"/>
    <property type="project" value="TreeGrafter"/>
</dbReference>
<dbReference type="SUPFAM" id="SSF53738">
    <property type="entry name" value="Phosphoglucomutase, first 3 domains"/>
    <property type="match status" value="3"/>
</dbReference>
<evidence type="ECO:0000259" key="10">
    <source>
        <dbReference type="Pfam" id="PF02880"/>
    </source>
</evidence>
<dbReference type="Gene3D" id="3.40.120.10">
    <property type="entry name" value="Alpha-D-Glucose-1,6-Bisphosphate, subunit A, domain 3"/>
    <property type="match status" value="3"/>
</dbReference>
<keyword evidence="4" id="KW-0479">Metal-binding</keyword>
<keyword evidence="5" id="KW-0460">Magnesium</keyword>
<sequence>MTNPLDILNDDIIMNSYNVIKNSGIQFGTSGARGLVTQFTHEACSAFTHAFLSSIKSKFNFCQVAIAIDNRPSSEFIATVCIDAIKKQGFEPLYYGVIPTPALANTAMQSNIPCIMVTGSHIPFDRNGLKFYRPDGEITKTDELEILNSNVEFELSPTLAPLLPVNPLATEQYIQRYRSIFDEKLLEGKRIGIYEHSSAGRDIYPVLFKQLGAEVISLKRSDVFVPIDTEAVSEEDKIRAQNWSKLYGFDALFSTDGDGDRPLVADENGVWLRGDILGLLCSLEMGIEALAIPVSCNTIISKTEQFKCVKQTKIGSPYVIEELTNLAQTYSKIAGFEANGGFLLGSDILINNKPLTALPTRDAVLPFLMLLSAAKKMSISSLVNTLPQRITFSDRIQNFATEKSKSIIEKAASNPDKLLSDLGFSDARILEINTIDGLRMTLSNSNIIHLRPSGNAPELRCYAEANSAEIAQSIVTQTLTRLQHFSSKAFN</sequence>
<dbReference type="GO" id="GO:0006048">
    <property type="term" value="P:UDP-N-acetylglucosamine biosynthetic process"/>
    <property type="evidence" value="ECO:0007669"/>
    <property type="project" value="TreeGrafter"/>
</dbReference>
<reference evidence="11" key="1">
    <citation type="submission" date="2018-06" db="EMBL/GenBank/DDBJ databases">
        <title>Development of a Molecular Serotyping Scheme and a Multiplexed Luminex-Based Array for Providencia.</title>
        <authorList>
            <person name="Du Y."/>
            <person name="Liu B."/>
        </authorList>
    </citation>
    <scope>NUCLEOTIDE SEQUENCE</scope>
</reference>
<dbReference type="Pfam" id="PF02879">
    <property type="entry name" value="PGM_PMM_II"/>
    <property type="match status" value="1"/>
</dbReference>
<dbReference type="EMBL" id="MH444265">
    <property type="protein sequence ID" value="AXL96416.1"/>
    <property type="molecule type" value="Genomic_DNA"/>
</dbReference>